<gene>
    <name evidence="1" type="ORF">O3P16_16130</name>
</gene>
<sequence length="141" mass="17080">MSHCHCFVYKDEVITENYDFGRVELIDTSKASECVKEQLNNIYLLYYDTICIAVYNQHPKQNIKTIEFFIKKYQTDTTRLSDFVKFDSSIKITIDRLCKDQNDKTYYGTYTWWKSIEYSTLTIPYYQTKVELLQTWYNWTE</sequence>
<dbReference type="Proteomes" id="UP001210231">
    <property type="component" value="Unassembled WGS sequence"/>
</dbReference>
<proteinExistence type="predicted"/>
<name>A0ABT4UNC6_9BACT</name>
<organism evidence="1 2">
    <name type="scientific">Polluticaenibacter yanchengensis</name>
    <dbReference type="NCBI Taxonomy" id="3014562"/>
    <lineage>
        <taxon>Bacteria</taxon>
        <taxon>Pseudomonadati</taxon>
        <taxon>Bacteroidota</taxon>
        <taxon>Chitinophagia</taxon>
        <taxon>Chitinophagales</taxon>
        <taxon>Chitinophagaceae</taxon>
        <taxon>Polluticaenibacter</taxon>
    </lineage>
</organism>
<accession>A0ABT4UNC6</accession>
<keyword evidence="2" id="KW-1185">Reference proteome</keyword>
<dbReference type="EMBL" id="JAQGEF010000028">
    <property type="protein sequence ID" value="MDA3616346.1"/>
    <property type="molecule type" value="Genomic_DNA"/>
</dbReference>
<protein>
    <submittedName>
        <fullName evidence="1">Uncharacterized protein</fullName>
    </submittedName>
</protein>
<comment type="caution">
    <text evidence="1">The sequence shown here is derived from an EMBL/GenBank/DDBJ whole genome shotgun (WGS) entry which is preliminary data.</text>
</comment>
<evidence type="ECO:0000313" key="1">
    <source>
        <dbReference type="EMBL" id="MDA3616346.1"/>
    </source>
</evidence>
<reference evidence="1 2" key="1">
    <citation type="submission" date="2022-12" db="EMBL/GenBank/DDBJ databases">
        <title>Chitinophagaceae gen. sp. nov., a new member of the family Chitinophagaceae, isolated from soil in a chemical factory.</title>
        <authorList>
            <person name="Ke Z."/>
        </authorList>
    </citation>
    <scope>NUCLEOTIDE SEQUENCE [LARGE SCALE GENOMIC DNA]</scope>
    <source>
        <strain evidence="1 2">LY-5</strain>
    </source>
</reference>
<evidence type="ECO:0000313" key="2">
    <source>
        <dbReference type="Proteomes" id="UP001210231"/>
    </source>
</evidence>